<feature type="domain" description="Acyl-CoA oxidase/dehydrogenase middle" evidence="6">
    <location>
        <begin position="129"/>
        <end position="210"/>
    </location>
</feature>
<dbReference type="Gene3D" id="1.20.140.10">
    <property type="entry name" value="Butyryl-CoA Dehydrogenase, subunit A, domain 3"/>
    <property type="match status" value="1"/>
</dbReference>
<evidence type="ECO:0000256" key="3">
    <source>
        <dbReference type="ARBA" id="ARBA00022630"/>
    </source>
</evidence>
<evidence type="ECO:0000313" key="8">
    <source>
        <dbReference type="EMBL" id="QHF14914.1"/>
    </source>
</evidence>
<feature type="domain" description="Acyl-CoA dehydrogenase/oxidase C-terminal" evidence="5">
    <location>
        <begin position="230"/>
        <end position="354"/>
    </location>
</feature>
<dbReference type="InterPro" id="IPR036250">
    <property type="entry name" value="AcylCo_DH-like_C"/>
</dbReference>
<keyword evidence="4" id="KW-0274">FAD</keyword>
<dbReference type="InterPro" id="IPR037069">
    <property type="entry name" value="AcylCoA_DH/ox_N_sf"/>
</dbReference>
<evidence type="ECO:0000259" key="7">
    <source>
        <dbReference type="Pfam" id="PF02771"/>
    </source>
</evidence>
<dbReference type="InterPro" id="IPR013786">
    <property type="entry name" value="AcylCoA_DH/ox_N"/>
</dbReference>
<dbReference type="EMBL" id="CP047385">
    <property type="protein sequence ID" value="QHF14914.1"/>
    <property type="molecule type" value="Genomic_DNA"/>
</dbReference>
<proteinExistence type="inferred from homology"/>
<dbReference type="Gene3D" id="2.40.110.10">
    <property type="entry name" value="Butyryl-CoA Dehydrogenase, subunit A, domain 2"/>
    <property type="match status" value="1"/>
</dbReference>
<gene>
    <name evidence="8" type="ORF">PI93_021365</name>
</gene>
<evidence type="ECO:0000259" key="6">
    <source>
        <dbReference type="Pfam" id="PF02770"/>
    </source>
</evidence>
<dbReference type="SUPFAM" id="SSF56645">
    <property type="entry name" value="Acyl-CoA dehydrogenase NM domain-like"/>
    <property type="match status" value="1"/>
</dbReference>
<dbReference type="Pfam" id="PF02770">
    <property type="entry name" value="Acyl-CoA_dh_M"/>
    <property type="match status" value="1"/>
</dbReference>
<dbReference type="InterPro" id="IPR046373">
    <property type="entry name" value="Acyl-CoA_Oxase/DH_mid-dom_sf"/>
</dbReference>
<name>A0ABX6HVI7_9BURK</name>
<evidence type="ECO:0000259" key="5">
    <source>
        <dbReference type="Pfam" id="PF00441"/>
    </source>
</evidence>
<protein>
    <submittedName>
        <fullName evidence="8">Acyl-CoA dehydrogenase</fullName>
    </submittedName>
</protein>
<dbReference type="CDD" id="cd00567">
    <property type="entry name" value="ACAD"/>
    <property type="match status" value="1"/>
</dbReference>
<dbReference type="Gene3D" id="1.10.540.10">
    <property type="entry name" value="Acyl-CoA dehydrogenase/oxidase, N-terminal domain"/>
    <property type="match status" value="1"/>
</dbReference>
<evidence type="ECO:0000256" key="1">
    <source>
        <dbReference type="ARBA" id="ARBA00001974"/>
    </source>
</evidence>
<reference evidence="8 9" key="1">
    <citation type="journal article" date="2015" name="Genome Announc.">
        <title>Genome Sequences of Two Pandoraea pnomenusa Isolates Recovered 11 Months Apart from a Cystic Fibrosis Patient.</title>
        <authorList>
            <person name="Ee R."/>
            <person name="Ambrose M."/>
            <person name="Lazenby J."/>
            <person name="Williams P."/>
            <person name="Chan K.G."/>
            <person name="Roddam L."/>
        </authorList>
    </citation>
    <scope>NUCLEOTIDE SEQUENCE [LARGE SCALE GENOMIC DNA]</scope>
    <source>
        <strain evidence="8 9">6399</strain>
    </source>
</reference>
<dbReference type="Proteomes" id="UP000035080">
    <property type="component" value="Chromosome"/>
</dbReference>
<feature type="domain" description="Acyl-CoA dehydrogenase/oxidase N-terminal" evidence="7">
    <location>
        <begin position="7"/>
        <end position="109"/>
    </location>
</feature>
<dbReference type="Pfam" id="PF02771">
    <property type="entry name" value="Acyl-CoA_dh_N"/>
    <property type="match status" value="1"/>
</dbReference>
<dbReference type="InterPro" id="IPR009075">
    <property type="entry name" value="AcylCo_DH/oxidase_C"/>
</dbReference>
<evidence type="ECO:0000256" key="2">
    <source>
        <dbReference type="ARBA" id="ARBA00009347"/>
    </source>
</evidence>
<dbReference type="InterPro" id="IPR006091">
    <property type="entry name" value="Acyl-CoA_Oxase/DH_mid-dom"/>
</dbReference>
<dbReference type="RefSeq" id="WP_039373524.1">
    <property type="nucleotide sequence ID" value="NZ_CP047385.1"/>
</dbReference>
<dbReference type="Pfam" id="PF00441">
    <property type="entry name" value="Acyl-CoA_dh_1"/>
    <property type="match status" value="1"/>
</dbReference>
<evidence type="ECO:0000313" key="9">
    <source>
        <dbReference type="Proteomes" id="UP000035080"/>
    </source>
</evidence>
<dbReference type="SUPFAM" id="SSF47203">
    <property type="entry name" value="Acyl-CoA dehydrogenase C-terminal domain-like"/>
    <property type="match status" value="1"/>
</dbReference>
<dbReference type="InterPro" id="IPR009100">
    <property type="entry name" value="AcylCoA_DH/oxidase_NM_dom_sf"/>
</dbReference>
<evidence type="ECO:0000256" key="4">
    <source>
        <dbReference type="ARBA" id="ARBA00022827"/>
    </source>
</evidence>
<sequence length="360" mass="38547">MISFELSDDQKMAKDAMQDFADSLLRPAGRRHDDVSGIDGATLDELWSTGIVQLRNDDGGAPPALLTAVALEELAVGDVSLALALAAPLAFVRAVLEQGSTSQKEALLPLFEGASYRAASIAVMEGGFQADIGLLTTTVKADGNGWILDGRKKLVPLAHSCSHFLVVAQVGASQEAFIVERDAPGVHVQKVVPSVGLRALGMADVVFESVRLPVSARLGEDAGSNVRRIVDAARVGSAAAMTGLSRGIMEYVIPYTKDRVVHGTALARKQSIAFRIADMHVDVHAMRWMVWRAAFELDQRSDSAARSAQLAFIYAAQHTMSIADEGLQAFGGHGYVRAHPIEMWYRNARAISMLEALASV</sequence>
<comment type="cofactor">
    <cofactor evidence="1">
        <name>FAD</name>
        <dbReference type="ChEBI" id="CHEBI:57692"/>
    </cofactor>
</comment>
<accession>A0ABX6HVI7</accession>
<organism evidence="8 9">
    <name type="scientific">Pandoraea fibrosis</name>
    <dbReference type="NCBI Taxonomy" id="1891094"/>
    <lineage>
        <taxon>Bacteria</taxon>
        <taxon>Pseudomonadati</taxon>
        <taxon>Pseudomonadota</taxon>
        <taxon>Betaproteobacteria</taxon>
        <taxon>Burkholderiales</taxon>
        <taxon>Burkholderiaceae</taxon>
        <taxon>Pandoraea</taxon>
    </lineage>
</organism>
<keyword evidence="3" id="KW-0285">Flavoprotein</keyword>
<comment type="similarity">
    <text evidence="2">Belongs to the acyl-CoA dehydrogenase family.</text>
</comment>
<dbReference type="PANTHER" id="PTHR43884">
    <property type="entry name" value="ACYL-COA DEHYDROGENASE"/>
    <property type="match status" value="1"/>
</dbReference>
<keyword evidence="9" id="KW-1185">Reference proteome</keyword>
<dbReference type="PANTHER" id="PTHR43884:SF12">
    <property type="entry name" value="ISOVALERYL-COA DEHYDROGENASE, MITOCHONDRIAL-RELATED"/>
    <property type="match status" value="1"/>
</dbReference>